<keyword evidence="7" id="KW-0808">Transferase</keyword>
<dbReference type="NCBIfam" id="TIGR01007">
    <property type="entry name" value="eps_fam"/>
    <property type="match status" value="1"/>
</dbReference>
<evidence type="ECO:0000259" key="18">
    <source>
        <dbReference type="Pfam" id="PF02706"/>
    </source>
</evidence>
<dbReference type="InterPro" id="IPR005702">
    <property type="entry name" value="Wzc-like_C"/>
</dbReference>
<evidence type="ECO:0000256" key="9">
    <source>
        <dbReference type="ARBA" id="ARBA00022741"/>
    </source>
</evidence>
<proteinExistence type="inferred from homology"/>
<dbReference type="AlphaFoldDB" id="A0A1M7RT68"/>
<evidence type="ECO:0000256" key="10">
    <source>
        <dbReference type="ARBA" id="ARBA00022777"/>
    </source>
</evidence>
<keyword evidence="22" id="KW-1185">Reference proteome</keyword>
<evidence type="ECO:0000259" key="20">
    <source>
        <dbReference type="Pfam" id="PF13807"/>
    </source>
</evidence>
<dbReference type="STRING" id="1121883.SAMN02745226_00126"/>
<evidence type="ECO:0000256" key="3">
    <source>
        <dbReference type="ARBA" id="ARBA00008883"/>
    </source>
</evidence>
<dbReference type="PANTHER" id="PTHR32309:SF13">
    <property type="entry name" value="FERRIC ENTEROBACTIN TRANSPORT PROTEIN FEPE"/>
    <property type="match status" value="1"/>
</dbReference>
<comment type="catalytic activity">
    <reaction evidence="15">
        <text>L-tyrosyl-[protein] + ATP = O-phospho-L-tyrosyl-[protein] + ADP + H(+)</text>
        <dbReference type="Rhea" id="RHEA:10596"/>
        <dbReference type="Rhea" id="RHEA-COMP:10136"/>
        <dbReference type="Rhea" id="RHEA-COMP:20101"/>
        <dbReference type="ChEBI" id="CHEBI:15378"/>
        <dbReference type="ChEBI" id="CHEBI:30616"/>
        <dbReference type="ChEBI" id="CHEBI:46858"/>
        <dbReference type="ChEBI" id="CHEBI:61978"/>
        <dbReference type="ChEBI" id="CHEBI:456216"/>
        <dbReference type="EC" id="2.7.10.2"/>
    </reaction>
</comment>
<evidence type="ECO:0000256" key="2">
    <source>
        <dbReference type="ARBA" id="ARBA00007316"/>
    </source>
</evidence>
<sequence>MMDQEMTRDEITLEDLLRIFKRRFWWFFATVIAVFAVTIVYLMLATPIYEASVTINIEPKSKGSLTDLFSATGYTSSRPDISTEVELIKSRTNIETVVKNLNLVEYFKNKSKNSEIDTYDVIKSLSNMITVSPVKDTSIVKISVQNPDPELAKNIANELASVYNELLQRLSRNEYTARREFIEQQIPKVEEELKQVEDQLKKFKQTNKVYVLNVESQNLLNTLYNLDTQINTYKIKVEEVKAKISALTQQLKSMNQKIVSSETISVNPVVSQLKAKLVDLQIQLSALLNTYSENDQQVKSLRKQIEETEKMLKNQVESIVTSQVQTTDPNYASMYSELIQSNTELLVYQSTISSIESIKSKYEQKISTLPMLEQQLFELERDRKVKENLYSILLEKLEETRISEAGVVGRATLVDSAITPTQPVKPNKKLTLAIGGVLGIFLGILLVFLLEAFDKTISDEEYIKHMLKGSPVLGRIPNIEFPETSESPELVVVNSPTSPQAEALKLTATNIEYSNTPAPKIVAVTSSGPGEGKTLIAANIALAYAQNGNRTLLLDLDMRKPRIEKVLGIERINIGVTNHLLKDIPVERIIVNYGENIDIIPVGPIPPNPTALLTSKKMEDFIQKLSEKYERIVIDLPPILAAADSLIVSKYTDGIVLVVRAGKTQKPSLRVAYENIQTSSAKLLGAVINDITANQMGYYYYYYYYYYTTEGKKKKKRRKSKEK</sequence>
<dbReference type="Proteomes" id="UP000184207">
    <property type="component" value="Unassembled WGS sequence"/>
</dbReference>
<accession>A0A1M7RT68</accession>
<keyword evidence="11" id="KW-0067">ATP-binding</keyword>
<dbReference type="SUPFAM" id="SSF52540">
    <property type="entry name" value="P-loop containing nucleoside triphosphate hydrolases"/>
    <property type="match status" value="1"/>
</dbReference>
<dbReference type="InterPro" id="IPR050445">
    <property type="entry name" value="Bact_polysacc_biosynth/exp"/>
</dbReference>
<name>A0A1M7RT68_FERGO</name>
<feature type="coiled-coil region" evidence="16">
    <location>
        <begin position="172"/>
        <end position="318"/>
    </location>
</feature>
<evidence type="ECO:0000256" key="16">
    <source>
        <dbReference type="SAM" id="Coils"/>
    </source>
</evidence>
<evidence type="ECO:0000256" key="6">
    <source>
        <dbReference type="ARBA" id="ARBA00022519"/>
    </source>
</evidence>
<dbReference type="EMBL" id="FRDJ01000001">
    <property type="protein sequence ID" value="SHN49384.1"/>
    <property type="molecule type" value="Genomic_DNA"/>
</dbReference>
<keyword evidence="16" id="KW-0175">Coiled coil</keyword>
<dbReference type="Pfam" id="PF02706">
    <property type="entry name" value="Wzz"/>
    <property type="match status" value="1"/>
</dbReference>
<evidence type="ECO:0000256" key="5">
    <source>
        <dbReference type="ARBA" id="ARBA00022475"/>
    </source>
</evidence>
<protein>
    <recommendedName>
        <fullName evidence="4">non-specific protein-tyrosine kinase</fullName>
        <ecNumber evidence="4">2.7.10.2</ecNumber>
    </recommendedName>
</protein>
<dbReference type="Gene3D" id="3.40.50.300">
    <property type="entry name" value="P-loop containing nucleotide triphosphate hydrolases"/>
    <property type="match status" value="1"/>
</dbReference>
<dbReference type="Pfam" id="PF13807">
    <property type="entry name" value="GNVR"/>
    <property type="match status" value="1"/>
</dbReference>
<evidence type="ECO:0000256" key="15">
    <source>
        <dbReference type="ARBA" id="ARBA00051245"/>
    </source>
</evidence>
<dbReference type="Gene3D" id="1.20.5.340">
    <property type="match status" value="1"/>
</dbReference>
<evidence type="ECO:0000256" key="12">
    <source>
        <dbReference type="ARBA" id="ARBA00022989"/>
    </source>
</evidence>
<dbReference type="CDD" id="cd05387">
    <property type="entry name" value="BY-kinase"/>
    <property type="match status" value="1"/>
</dbReference>
<evidence type="ECO:0000256" key="1">
    <source>
        <dbReference type="ARBA" id="ARBA00004429"/>
    </source>
</evidence>
<feature type="domain" description="Polysaccharide chain length determinant N-terminal" evidence="18">
    <location>
        <begin position="9"/>
        <end position="101"/>
    </location>
</feature>
<dbReference type="InterPro" id="IPR027417">
    <property type="entry name" value="P-loop_NTPase"/>
</dbReference>
<keyword evidence="10" id="KW-0418">Kinase</keyword>
<dbReference type="GO" id="GO:0004715">
    <property type="term" value="F:non-membrane spanning protein tyrosine kinase activity"/>
    <property type="evidence" value="ECO:0007669"/>
    <property type="project" value="UniProtKB-EC"/>
</dbReference>
<comment type="similarity">
    <text evidence="3">Belongs to the etk/wzc family.</text>
</comment>
<comment type="subcellular location">
    <subcellularLocation>
        <location evidence="1">Cell inner membrane</location>
        <topology evidence="1">Multi-pass membrane protein</topology>
    </subcellularLocation>
</comment>
<feature type="domain" description="AAA" evidence="19">
    <location>
        <begin position="520"/>
        <end position="644"/>
    </location>
</feature>
<dbReference type="InterPro" id="IPR025669">
    <property type="entry name" value="AAA_dom"/>
</dbReference>
<evidence type="ECO:0000256" key="17">
    <source>
        <dbReference type="SAM" id="Phobius"/>
    </source>
</evidence>
<dbReference type="GO" id="GO:0042802">
    <property type="term" value="F:identical protein binding"/>
    <property type="evidence" value="ECO:0007669"/>
    <property type="project" value="UniProtKB-ARBA"/>
</dbReference>
<dbReference type="Pfam" id="PF13614">
    <property type="entry name" value="AAA_31"/>
    <property type="match status" value="1"/>
</dbReference>
<evidence type="ECO:0000256" key="11">
    <source>
        <dbReference type="ARBA" id="ARBA00022840"/>
    </source>
</evidence>
<comment type="similarity">
    <text evidence="2">Belongs to the CpsD/CapB family.</text>
</comment>
<keyword evidence="8 17" id="KW-0812">Transmembrane</keyword>
<evidence type="ECO:0000256" key="13">
    <source>
        <dbReference type="ARBA" id="ARBA00023136"/>
    </source>
</evidence>
<keyword evidence="12 17" id="KW-1133">Transmembrane helix</keyword>
<gene>
    <name evidence="21" type="ORF">SAMN02745226_00126</name>
</gene>
<dbReference type="PANTHER" id="PTHR32309">
    <property type="entry name" value="TYROSINE-PROTEIN KINASE"/>
    <property type="match status" value="1"/>
</dbReference>
<dbReference type="InterPro" id="IPR032807">
    <property type="entry name" value="GNVR"/>
</dbReference>
<keyword evidence="13 17" id="KW-0472">Membrane</keyword>
<dbReference type="EC" id="2.7.10.2" evidence="4"/>
<dbReference type="GO" id="GO:0005524">
    <property type="term" value="F:ATP binding"/>
    <property type="evidence" value="ECO:0007669"/>
    <property type="project" value="UniProtKB-KW"/>
</dbReference>
<evidence type="ECO:0000313" key="21">
    <source>
        <dbReference type="EMBL" id="SHN49384.1"/>
    </source>
</evidence>
<dbReference type="InterPro" id="IPR003856">
    <property type="entry name" value="LPS_length_determ_N"/>
</dbReference>
<keyword evidence="14" id="KW-0829">Tyrosine-protein kinase</keyword>
<keyword evidence="5" id="KW-1003">Cell membrane</keyword>
<feature type="domain" description="Tyrosine-protein kinase G-rich" evidence="20">
    <location>
        <begin position="372"/>
        <end position="450"/>
    </location>
</feature>
<evidence type="ECO:0000313" key="22">
    <source>
        <dbReference type="Proteomes" id="UP000184207"/>
    </source>
</evidence>
<dbReference type="GO" id="GO:0005886">
    <property type="term" value="C:plasma membrane"/>
    <property type="evidence" value="ECO:0007669"/>
    <property type="project" value="UniProtKB-SubCell"/>
</dbReference>
<evidence type="ECO:0000259" key="19">
    <source>
        <dbReference type="Pfam" id="PF13614"/>
    </source>
</evidence>
<evidence type="ECO:0000256" key="7">
    <source>
        <dbReference type="ARBA" id="ARBA00022679"/>
    </source>
</evidence>
<reference evidence="22" key="1">
    <citation type="submission" date="2016-12" db="EMBL/GenBank/DDBJ databases">
        <authorList>
            <person name="Varghese N."/>
            <person name="Submissions S."/>
        </authorList>
    </citation>
    <scope>NUCLEOTIDE SEQUENCE [LARGE SCALE GENOMIC DNA]</scope>
    <source>
        <strain evidence="22">DSM 13020</strain>
    </source>
</reference>
<evidence type="ECO:0000256" key="8">
    <source>
        <dbReference type="ARBA" id="ARBA00022692"/>
    </source>
</evidence>
<organism evidence="21 22">
    <name type="scientific">Fervidobacterium gondwanense DSM 13020</name>
    <dbReference type="NCBI Taxonomy" id="1121883"/>
    <lineage>
        <taxon>Bacteria</taxon>
        <taxon>Thermotogati</taxon>
        <taxon>Thermotogota</taxon>
        <taxon>Thermotogae</taxon>
        <taxon>Thermotogales</taxon>
        <taxon>Fervidobacteriaceae</taxon>
        <taxon>Fervidobacterium</taxon>
    </lineage>
</organism>
<evidence type="ECO:0000256" key="4">
    <source>
        <dbReference type="ARBA" id="ARBA00011903"/>
    </source>
</evidence>
<feature type="transmembrane region" description="Helical" evidence="17">
    <location>
        <begin position="24"/>
        <end position="44"/>
    </location>
</feature>
<feature type="transmembrane region" description="Helical" evidence="17">
    <location>
        <begin position="430"/>
        <end position="450"/>
    </location>
</feature>
<keyword evidence="6" id="KW-0997">Cell inner membrane</keyword>
<evidence type="ECO:0000256" key="14">
    <source>
        <dbReference type="ARBA" id="ARBA00023137"/>
    </source>
</evidence>
<keyword evidence="9" id="KW-0547">Nucleotide-binding</keyword>
<dbReference type="FunFam" id="3.40.50.300:FF:000527">
    <property type="entry name" value="Tyrosine-protein kinase etk"/>
    <property type="match status" value="1"/>
</dbReference>